<comment type="caution">
    <text evidence="2">The sequence shown here is derived from an EMBL/GenBank/DDBJ whole genome shotgun (WGS) entry which is preliminary data.</text>
</comment>
<keyword evidence="1" id="KW-1133">Transmembrane helix</keyword>
<reference evidence="3" key="1">
    <citation type="submission" date="2017-10" db="EMBL/GenBank/DDBJ databases">
        <authorList>
            <person name="Kravchenko I.K."/>
            <person name="Grouzdev D.S."/>
        </authorList>
    </citation>
    <scope>NUCLEOTIDE SEQUENCE [LARGE SCALE GENOMIC DNA]</scope>
    <source>
        <strain evidence="3">B2</strain>
    </source>
</reference>
<evidence type="ECO:0000256" key="1">
    <source>
        <dbReference type="SAM" id="Phobius"/>
    </source>
</evidence>
<dbReference type="Proteomes" id="UP000225379">
    <property type="component" value="Unassembled WGS sequence"/>
</dbReference>
<feature type="transmembrane region" description="Helical" evidence="1">
    <location>
        <begin position="116"/>
        <end position="142"/>
    </location>
</feature>
<dbReference type="AlphaFoldDB" id="A0A2B8BP89"/>
<name>A0A2B8BP89_9PROT</name>
<dbReference type="RefSeq" id="WP_143272970.1">
    <property type="nucleotide sequence ID" value="NZ_PDKW01000036.1"/>
</dbReference>
<keyword evidence="3" id="KW-1185">Reference proteome</keyword>
<evidence type="ECO:0000313" key="3">
    <source>
        <dbReference type="Proteomes" id="UP000225379"/>
    </source>
</evidence>
<keyword evidence="1" id="KW-0472">Membrane</keyword>
<keyword evidence="1" id="KW-0812">Transmembrane</keyword>
<gene>
    <name evidence="2" type="ORF">CRT60_00945</name>
</gene>
<evidence type="ECO:0000313" key="2">
    <source>
        <dbReference type="EMBL" id="PGH59232.1"/>
    </source>
</evidence>
<proteinExistence type="predicted"/>
<dbReference type="EMBL" id="PDKW01000036">
    <property type="protein sequence ID" value="PGH59232.1"/>
    <property type="molecule type" value="Genomic_DNA"/>
</dbReference>
<protein>
    <submittedName>
        <fullName evidence="2">Uncharacterized protein</fullName>
    </submittedName>
</protein>
<accession>A0A2B8BP89</accession>
<sequence length="148" mass="16566">MRWRRGFWRLWVIISAAWVLLAGSMDLTDTLARPPFAGSYIYVRHEDAYRPYYSPEPDVETIRRLNNAPATGNSVPASIAIPDGPPIFLLDPRSTDDVRQIAAKFEAAKWSRIASALWPVTLFAFIPPAVLLVVGMAIAWVLRGFKPA</sequence>
<organism evidence="2 3">
    <name type="scientific">Azospirillum palustre</name>
    <dbReference type="NCBI Taxonomy" id="2044885"/>
    <lineage>
        <taxon>Bacteria</taxon>
        <taxon>Pseudomonadati</taxon>
        <taxon>Pseudomonadota</taxon>
        <taxon>Alphaproteobacteria</taxon>
        <taxon>Rhodospirillales</taxon>
        <taxon>Azospirillaceae</taxon>
        <taxon>Azospirillum</taxon>
    </lineage>
</organism>